<reference evidence="2 4" key="1">
    <citation type="submission" date="2015-09" db="EMBL/GenBank/DDBJ databases">
        <authorList>
            <consortium name="Swine Surveillance"/>
        </authorList>
    </citation>
    <scope>NUCLEOTIDE SEQUENCE [LARGE SCALE GENOMIC DNA]</scope>
    <source>
        <strain evidence="2 4">5120</strain>
    </source>
</reference>
<dbReference type="AlphaFoldDB" id="A0A0P1F4Y4"/>
<dbReference type="RefSeq" id="WP_278044369.1">
    <property type="nucleotide sequence ID" value="NZ_CYSB01000005.1"/>
</dbReference>
<evidence type="ECO:0000313" key="4">
    <source>
        <dbReference type="Proteomes" id="UP000051887"/>
    </source>
</evidence>
<evidence type="ECO:0000313" key="2">
    <source>
        <dbReference type="EMBL" id="CUH72168.1"/>
    </source>
</evidence>
<protein>
    <submittedName>
        <fullName evidence="2">Uncharacterized protein</fullName>
    </submittedName>
</protein>
<evidence type="ECO:0000313" key="3">
    <source>
        <dbReference type="Proteomes" id="UP000051086"/>
    </source>
</evidence>
<dbReference type="EMBL" id="CYSB01000005">
    <property type="protein sequence ID" value="CUH62891.1"/>
    <property type="molecule type" value="Genomic_DNA"/>
</dbReference>
<dbReference type="Proteomes" id="UP000051887">
    <property type="component" value="Unassembled WGS sequence"/>
</dbReference>
<name>A0A0P1F4Y4_9RHOB</name>
<accession>A0A0P1F4Y4</accession>
<keyword evidence="3" id="KW-1185">Reference proteome</keyword>
<gene>
    <name evidence="1" type="ORF">TL5118_00227</name>
    <name evidence="2" type="ORF">TL5120_01964</name>
</gene>
<organism evidence="2 4">
    <name type="scientific">Thalassovita autumnalis</name>
    <dbReference type="NCBI Taxonomy" id="2072972"/>
    <lineage>
        <taxon>Bacteria</taxon>
        <taxon>Pseudomonadati</taxon>
        <taxon>Pseudomonadota</taxon>
        <taxon>Alphaproteobacteria</taxon>
        <taxon>Rhodobacterales</taxon>
        <taxon>Roseobacteraceae</taxon>
        <taxon>Thalassovita</taxon>
    </lineage>
</organism>
<evidence type="ECO:0000313" key="1">
    <source>
        <dbReference type="EMBL" id="CUH62891.1"/>
    </source>
</evidence>
<reference evidence="1 3" key="2">
    <citation type="submission" date="2015-09" db="EMBL/GenBank/DDBJ databases">
        <authorList>
            <person name="Rodrigo-Torres L."/>
            <person name="Arahal D.R."/>
        </authorList>
    </citation>
    <scope>NUCLEOTIDE SEQUENCE [LARGE SCALE GENOMIC DNA]</scope>
    <source>
        <strain evidence="1 3">CECT 5118</strain>
    </source>
</reference>
<dbReference type="Proteomes" id="UP000051086">
    <property type="component" value="Unassembled WGS sequence"/>
</dbReference>
<dbReference type="EMBL" id="CYSC01000027">
    <property type="protein sequence ID" value="CUH72168.1"/>
    <property type="molecule type" value="Genomic_DNA"/>
</dbReference>
<proteinExistence type="predicted"/>
<sequence>MKRQKRWMKSVIETSKTDLPAMPWAARKLAGKPSKAPIKRAA</sequence>